<evidence type="ECO:0000256" key="10">
    <source>
        <dbReference type="RuleBase" id="RU361207"/>
    </source>
</evidence>
<dbReference type="OrthoDB" id="9761577at2"/>
<dbReference type="Gene3D" id="3.20.20.80">
    <property type="entry name" value="Glycosidases"/>
    <property type="match status" value="1"/>
</dbReference>
<evidence type="ECO:0000256" key="7">
    <source>
        <dbReference type="ARBA" id="ARBA00023277"/>
    </source>
</evidence>
<dbReference type="GO" id="GO:0005975">
    <property type="term" value="P:carbohydrate metabolic process"/>
    <property type="evidence" value="ECO:0007669"/>
    <property type="project" value="InterPro"/>
</dbReference>
<dbReference type="EMBL" id="NWMW01000001">
    <property type="protein sequence ID" value="PCD04684.1"/>
    <property type="molecule type" value="Genomic_DNA"/>
</dbReference>
<keyword evidence="12" id="KW-1185">Reference proteome</keyword>
<protein>
    <recommendedName>
        <fullName evidence="4 10">4-alpha-glucanotransferase</fullName>
        <ecNumber evidence="3 10">2.4.1.25</ecNumber>
    </recommendedName>
    <alternativeName>
        <fullName evidence="8 10">Amylomaltase</fullName>
    </alternativeName>
    <alternativeName>
        <fullName evidence="9 10">Disproportionating enzyme</fullName>
    </alternativeName>
</protein>
<proteinExistence type="inferred from homology"/>
<evidence type="ECO:0000256" key="8">
    <source>
        <dbReference type="ARBA" id="ARBA00031423"/>
    </source>
</evidence>
<comment type="similarity">
    <text evidence="2 10">Belongs to the disproportionating enzyme family.</text>
</comment>
<accession>A0A2A4BAM5</accession>
<evidence type="ECO:0000256" key="9">
    <source>
        <dbReference type="ARBA" id="ARBA00031501"/>
    </source>
</evidence>
<evidence type="ECO:0000313" key="12">
    <source>
        <dbReference type="Proteomes" id="UP000218366"/>
    </source>
</evidence>
<dbReference type="EC" id="2.4.1.25" evidence="3 10"/>
<dbReference type="Proteomes" id="UP000218366">
    <property type="component" value="Unassembled WGS sequence"/>
</dbReference>
<keyword evidence="6 10" id="KW-0808">Transferase</keyword>
<comment type="caution">
    <text evidence="11">The sequence shown here is derived from an EMBL/GenBank/DDBJ whole genome shotgun (WGS) entry which is preliminary data.</text>
</comment>
<dbReference type="SUPFAM" id="SSF51445">
    <property type="entry name" value="(Trans)glycosidases"/>
    <property type="match status" value="1"/>
</dbReference>
<dbReference type="AlphaFoldDB" id="A0A2A4BAM5"/>
<dbReference type="Pfam" id="PF02446">
    <property type="entry name" value="Glyco_hydro_77"/>
    <property type="match status" value="1"/>
</dbReference>
<dbReference type="PANTHER" id="PTHR32438">
    <property type="entry name" value="4-ALPHA-GLUCANOTRANSFERASE DPE1, CHLOROPLASTIC/AMYLOPLASTIC"/>
    <property type="match status" value="1"/>
</dbReference>
<dbReference type="GO" id="GO:0004134">
    <property type="term" value="F:4-alpha-glucanotransferase activity"/>
    <property type="evidence" value="ECO:0007669"/>
    <property type="project" value="UniProtKB-EC"/>
</dbReference>
<evidence type="ECO:0000256" key="6">
    <source>
        <dbReference type="ARBA" id="ARBA00022679"/>
    </source>
</evidence>
<dbReference type="InterPro" id="IPR003385">
    <property type="entry name" value="Glyco_hydro_77"/>
</dbReference>
<evidence type="ECO:0000256" key="4">
    <source>
        <dbReference type="ARBA" id="ARBA00020295"/>
    </source>
</evidence>
<evidence type="ECO:0000256" key="2">
    <source>
        <dbReference type="ARBA" id="ARBA00005684"/>
    </source>
</evidence>
<evidence type="ECO:0000256" key="1">
    <source>
        <dbReference type="ARBA" id="ARBA00000439"/>
    </source>
</evidence>
<sequence length="615" mass="65012">MLVDWEDAGGVARRVSIDSLRAVLSGLGFDCDNAGQCADSLARLHAGVADACCVVDAGTPLTGFEGRGRLTLESGTAIDVRPGDPARAIGYHRLEHAGGEIELIVAPPRGVGIEPAERLWGTAVQLYSLRGGGAIGDFAALADFAGEAARAGADALMLSPVHALFTADPGRYSPYSPSSRRFLNPWYAPVDTADPGGELIDWQAAVDARMAALRRDFAAQHETPAFAAYLASAGADLKRHALFEALFAHFGTRGWQDWPAAYHDPAGDAASAFAREHAGEIDFHLYAQWRAEQGLARAADAASDMRIGLVTDIAVGIDVGGSHAWTAGDELMLGIGIGAPPDAFQAAGQNWGITSFSPFALRTKHYRPFIDLLRSAMAHAGGIRIDHALGLRRLWVVPNGASPLDGAYLRQPEDELLRLIALESVRAGAIVIGEDLGVVPPGLREALDDRGILGMRVLPFERTKDCGFVAAADYDAGVAAMTSTHDLAPVAGWWRGTDVEWRAELAGEASDLAPRAKEREAFWTAAVGAGVAEGPPPDAPDAAVDAAVAFIAATPARLAIVPVEDLLGVDQAPNLPGTVDEHPNWRRRLPAPAAELFARPEVAARIDRIIKGRGR</sequence>
<gene>
    <name evidence="11" type="primary">malQ</name>
    <name evidence="11" type="ORF">COC42_03725</name>
</gene>
<dbReference type="NCBIfam" id="TIGR00217">
    <property type="entry name" value="malQ"/>
    <property type="match status" value="1"/>
</dbReference>
<reference evidence="11 12" key="1">
    <citation type="submission" date="2017-09" db="EMBL/GenBank/DDBJ databases">
        <title>Sphingomonas spermidinifaciens 9NM-10, whole genome shotgun sequence.</title>
        <authorList>
            <person name="Feng G."/>
            <person name="Zhu H."/>
        </authorList>
    </citation>
    <scope>NUCLEOTIDE SEQUENCE [LARGE SCALE GENOMIC DNA]</scope>
    <source>
        <strain evidence="11 12">9NM-10</strain>
    </source>
</reference>
<keyword evidence="5 10" id="KW-0328">Glycosyltransferase</keyword>
<evidence type="ECO:0000313" key="11">
    <source>
        <dbReference type="EMBL" id="PCD04684.1"/>
    </source>
</evidence>
<name>A0A2A4BAM5_9SPHN</name>
<evidence type="ECO:0000256" key="5">
    <source>
        <dbReference type="ARBA" id="ARBA00022676"/>
    </source>
</evidence>
<dbReference type="InterPro" id="IPR017853">
    <property type="entry name" value="GH"/>
</dbReference>
<evidence type="ECO:0000256" key="3">
    <source>
        <dbReference type="ARBA" id="ARBA00012560"/>
    </source>
</evidence>
<dbReference type="PANTHER" id="PTHR32438:SF5">
    <property type="entry name" value="4-ALPHA-GLUCANOTRANSFERASE DPE1, CHLOROPLASTIC_AMYLOPLASTIC"/>
    <property type="match status" value="1"/>
</dbReference>
<comment type="catalytic activity">
    <reaction evidence="1 10">
        <text>Transfers a segment of a (1-&gt;4)-alpha-D-glucan to a new position in an acceptor, which may be glucose or a (1-&gt;4)-alpha-D-glucan.</text>
        <dbReference type="EC" id="2.4.1.25"/>
    </reaction>
</comment>
<organism evidence="11 12">
    <name type="scientific">Sphingomonas spermidinifaciens</name>
    <dbReference type="NCBI Taxonomy" id="1141889"/>
    <lineage>
        <taxon>Bacteria</taxon>
        <taxon>Pseudomonadati</taxon>
        <taxon>Pseudomonadota</taxon>
        <taxon>Alphaproteobacteria</taxon>
        <taxon>Sphingomonadales</taxon>
        <taxon>Sphingomonadaceae</taxon>
        <taxon>Sphingomonas</taxon>
    </lineage>
</organism>
<keyword evidence="7 10" id="KW-0119">Carbohydrate metabolism</keyword>